<name>A0A9D5DEU9_9CRYT</name>
<feature type="region of interest" description="Disordered" evidence="1">
    <location>
        <begin position="207"/>
        <end position="229"/>
    </location>
</feature>
<keyword evidence="2" id="KW-1133">Transmembrane helix</keyword>
<organism evidence="3">
    <name type="scientific">Cryptosporidium canis</name>
    <dbReference type="NCBI Taxonomy" id="195482"/>
    <lineage>
        <taxon>Eukaryota</taxon>
        <taxon>Sar</taxon>
        <taxon>Alveolata</taxon>
        <taxon>Apicomplexa</taxon>
        <taxon>Conoidasida</taxon>
        <taxon>Coccidia</taxon>
        <taxon>Eucoccidiorida</taxon>
        <taxon>Eimeriorina</taxon>
        <taxon>Cryptosporidiidae</taxon>
        <taxon>Cryptosporidium</taxon>
    </lineage>
</organism>
<dbReference type="AlphaFoldDB" id="A0A9D5DEU9"/>
<gene>
    <name evidence="3" type="ORF">OJ253_2716</name>
</gene>
<dbReference type="OrthoDB" id="342230at2759"/>
<feature type="transmembrane region" description="Helical" evidence="2">
    <location>
        <begin position="85"/>
        <end position="106"/>
    </location>
</feature>
<sequence>MVHADIRGVLEGVELSEGHLGGEKSTGKVHLGLGSDFSLSDEGKSVLNARRGIARMIADIALGCESGKQYKQGSAAYLIHKIQRILRLISLVFSILILVFIVTSRINRGKKSVFSSFPAGSLGRSVKFDMMLENLENGSSELKQDYMASSRAGAGGGVGEKYDEENEGLEDFNSEILDDPEYWADDNDRDLWEDDLDEYYDMDIVSSEKGGSLEGDESKDASAKTNMTQTEDNTPAIVGKRNKGLRSKGVEVSLPSSLTLYGRVSKDDTYVNGVYNIVMDDKGDGKRYPKLHHGRAIYKKEKGVMRGAPYPELFVVFDGTHEFWTISSSLDPDSKPLAFLPDHGLIPIRHVGPYGAHSNSTWVFRRDGAILKDSSVRIVENSSIELPRVPVYITKATHNWHMKHHKEAKVSSSKKSRESGTKVYIDPYN</sequence>
<evidence type="ECO:0000313" key="3">
    <source>
        <dbReference type="EMBL" id="KAJ1606476.1"/>
    </source>
</evidence>
<comment type="caution">
    <text evidence="3">The sequence shown here is derived from an EMBL/GenBank/DDBJ whole genome shotgun (WGS) entry which is preliminary data.</text>
</comment>
<proteinExistence type="predicted"/>
<keyword evidence="2" id="KW-0472">Membrane</keyword>
<dbReference type="Proteomes" id="UP001067231">
    <property type="component" value="Unassembled WGS sequence"/>
</dbReference>
<keyword evidence="2 3" id="KW-0812">Transmembrane</keyword>
<accession>A0A9D5DEU9</accession>
<protein>
    <submittedName>
        <fullName evidence="3">Transmembrane domain-containing protein</fullName>
    </submittedName>
</protein>
<dbReference type="EMBL" id="JAPCXC010000076">
    <property type="protein sequence ID" value="KAJ1606476.1"/>
    <property type="molecule type" value="Genomic_DNA"/>
</dbReference>
<evidence type="ECO:0000256" key="1">
    <source>
        <dbReference type="SAM" id="MobiDB-lite"/>
    </source>
</evidence>
<feature type="region of interest" description="Disordered" evidence="1">
    <location>
        <begin position="404"/>
        <end position="429"/>
    </location>
</feature>
<reference evidence="3" key="1">
    <citation type="submission" date="2022-10" db="EMBL/GenBank/DDBJ databases">
        <title>Adaptive evolution leads to modifications in subtelomeric GC content in a zoonotic Cryptosporidium species.</title>
        <authorList>
            <person name="Li J."/>
            <person name="Feng Y."/>
            <person name="Xiao L."/>
        </authorList>
    </citation>
    <scope>NUCLEOTIDE SEQUENCE</scope>
    <source>
        <strain evidence="3">33844</strain>
    </source>
</reference>
<evidence type="ECO:0000256" key="2">
    <source>
        <dbReference type="SAM" id="Phobius"/>
    </source>
</evidence>